<sequence length="567" mass="64695">MTDSLRKMQRHESTEEEEAGLEGSTSQSSQRSNAKARKDRLARSIAEIAEAVRNGDGGLHERDNLIMKEFIASRKAIREYYFIPDMGNTAHFIPSMGNTAHVRERRRVGEASRAIHRQGKFRQLNQPNFPFVDEPVIHDLAMEKAKMARWHPDRADPIQAGVKRKWEEDNGAIRRHGMFGETKNRNSVFQEDRVTRNSAAGQTRQSQWLQVENQRKRKQIELDRQLAEQFEAEEQAQQSQRLQTESQRRYHDHHRRIAERIRAAGFEDALGEECEMEDFRMQEETLTEAELKNKEKALMRTLNDTQDMTQLTTLEALQHQVRAFFSEGAACASMAYVHLHTKLLESGDSRPMIGLSGVLGKARNEAKKREYCFDDLFTAGRLVTQLAAPQSRMKDINDSFAKGIPTFEEMYKTPSGSLWEACTKAYKDAQVPNQATTILNVLLVDLHSIQDCRPKASLTVHFTLGIGPGGWCRWQGVKGVPLGKYIAAGNTEMRELKKLPKFVNDFEMFIRKKGAWDEAASEVYGDLFGVHFDSTDDSIHPVLGGGWVRVNTVENVQFEDVVKVKWV</sequence>
<reference evidence="2" key="1">
    <citation type="journal article" date="2020" name="Stud. Mycol.">
        <title>101 Dothideomycetes genomes: a test case for predicting lifestyles and emergence of pathogens.</title>
        <authorList>
            <person name="Haridas S."/>
            <person name="Albert R."/>
            <person name="Binder M."/>
            <person name="Bloem J."/>
            <person name="Labutti K."/>
            <person name="Salamov A."/>
            <person name="Andreopoulos B."/>
            <person name="Baker S."/>
            <person name="Barry K."/>
            <person name="Bills G."/>
            <person name="Bluhm B."/>
            <person name="Cannon C."/>
            <person name="Castanera R."/>
            <person name="Culley D."/>
            <person name="Daum C."/>
            <person name="Ezra D."/>
            <person name="Gonzalez J."/>
            <person name="Henrissat B."/>
            <person name="Kuo A."/>
            <person name="Liang C."/>
            <person name="Lipzen A."/>
            <person name="Lutzoni F."/>
            <person name="Magnuson J."/>
            <person name="Mondo S."/>
            <person name="Nolan M."/>
            <person name="Ohm R."/>
            <person name="Pangilinan J."/>
            <person name="Park H.-J."/>
            <person name="Ramirez L."/>
            <person name="Alfaro M."/>
            <person name="Sun H."/>
            <person name="Tritt A."/>
            <person name="Yoshinaga Y."/>
            <person name="Zwiers L.-H."/>
            <person name="Turgeon B."/>
            <person name="Goodwin S."/>
            <person name="Spatafora J."/>
            <person name="Crous P."/>
            <person name="Grigoriev I."/>
        </authorList>
    </citation>
    <scope>NUCLEOTIDE SEQUENCE</scope>
    <source>
        <strain evidence="2">CBS 130266</strain>
    </source>
</reference>
<name>A0A9P4NU77_9PEZI</name>
<keyword evidence="3" id="KW-1185">Reference proteome</keyword>
<evidence type="ECO:0000313" key="3">
    <source>
        <dbReference type="Proteomes" id="UP000800235"/>
    </source>
</evidence>
<feature type="compositionally biased region" description="Basic and acidic residues" evidence="1">
    <location>
        <begin position="1"/>
        <end position="13"/>
    </location>
</feature>
<proteinExistence type="predicted"/>
<evidence type="ECO:0000313" key="2">
    <source>
        <dbReference type="EMBL" id="KAF2431369.1"/>
    </source>
</evidence>
<dbReference type="AlphaFoldDB" id="A0A9P4NU77"/>
<gene>
    <name evidence="2" type="ORF">EJ08DRAFT_733326</name>
</gene>
<dbReference type="OrthoDB" id="4726597at2759"/>
<organism evidence="2 3">
    <name type="scientific">Tothia fuscella</name>
    <dbReference type="NCBI Taxonomy" id="1048955"/>
    <lineage>
        <taxon>Eukaryota</taxon>
        <taxon>Fungi</taxon>
        <taxon>Dikarya</taxon>
        <taxon>Ascomycota</taxon>
        <taxon>Pezizomycotina</taxon>
        <taxon>Dothideomycetes</taxon>
        <taxon>Pleosporomycetidae</taxon>
        <taxon>Venturiales</taxon>
        <taxon>Cylindrosympodiaceae</taxon>
        <taxon>Tothia</taxon>
    </lineage>
</organism>
<accession>A0A9P4NU77</accession>
<feature type="compositionally biased region" description="Low complexity" evidence="1">
    <location>
        <begin position="235"/>
        <end position="245"/>
    </location>
</feature>
<dbReference type="EMBL" id="MU007032">
    <property type="protein sequence ID" value="KAF2431369.1"/>
    <property type="molecule type" value="Genomic_DNA"/>
</dbReference>
<evidence type="ECO:0000256" key="1">
    <source>
        <dbReference type="SAM" id="MobiDB-lite"/>
    </source>
</evidence>
<comment type="caution">
    <text evidence="2">The sequence shown here is derived from an EMBL/GenBank/DDBJ whole genome shotgun (WGS) entry which is preliminary data.</text>
</comment>
<dbReference type="Proteomes" id="UP000800235">
    <property type="component" value="Unassembled WGS sequence"/>
</dbReference>
<protein>
    <submittedName>
        <fullName evidence="2">Uncharacterized protein</fullName>
    </submittedName>
</protein>
<feature type="region of interest" description="Disordered" evidence="1">
    <location>
        <begin position="1"/>
        <end position="38"/>
    </location>
</feature>
<feature type="region of interest" description="Disordered" evidence="1">
    <location>
        <begin position="231"/>
        <end position="253"/>
    </location>
</feature>